<reference evidence="4" key="1">
    <citation type="journal article" date="2016" name="Front. Microbiol.">
        <title>Molecular Keys to the Janthinobacterium and Duganella spp. Interaction with the Plant Pathogen Fusarium graminearum.</title>
        <authorList>
            <person name="Haack F.S."/>
            <person name="Poehlein A."/>
            <person name="Kroger C."/>
            <person name="Voigt C.A."/>
            <person name="Piepenbring M."/>
            <person name="Bode H.B."/>
            <person name="Daniel R."/>
            <person name="Schafer W."/>
            <person name="Streit W.R."/>
        </authorList>
    </citation>
    <scope>NUCLEOTIDE SEQUENCE [LARGE SCALE GENOMIC DNA]</scope>
    <source>
        <strain evidence="4">T54</strain>
    </source>
</reference>
<keyword evidence="4" id="KW-1185">Reference proteome</keyword>
<evidence type="ECO:0000256" key="1">
    <source>
        <dbReference type="SAM" id="MobiDB-lite"/>
    </source>
</evidence>
<evidence type="ECO:0008006" key="5">
    <source>
        <dbReference type="Google" id="ProtNLM"/>
    </source>
</evidence>
<dbReference type="EMBL" id="LROM01000054">
    <property type="protein sequence ID" value="OFA07876.1"/>
    <property type="molecule type" value="Genomic_DNA"/>
</dbReference>
<keyword evidence="2" id="KW-0732">Signal</keyword>
<accession>A0A1E7X5D9</accession>
<dbReference type="AlphaFoldDB" id="A0A1E7X5D9"/>
<organism evidence="3 4">
    <name type="scientific">Duganella phyllosphaerae</name>
    <dbReference type="NCBI Taxonomy" id="762836"/>
    <lineage>
        <taxon>Bacteria</taxon>
        <taxon>Pseudomonadati</taxon>
        <taxon>Pseudomonadota</taxon>
        <taxon>Betaproteobacteria</taxon>
        <taxon>Burkholderiales</taxon>
        <taxon>Oxalobacteraceae</taxon>
        <taxon>Telluria group</taxon>
        <taxon>Duganella</taxon>
    </lineage>
</organism>
<sequence length="132" mass="13846">MNTKTTAKMTALIATLCMSASVFAQNSALTPNQLSPQEAAPISTTSVQAASTTGELHPTLPSHAATQTDPQQRYQTRQDAKMASAQYNADVNCVDGAVATSSPSQTAANAGKHDNRLAKADCQRANARPMVR</sequence>
<gene>
    <name evidence="3" type="ORF">DUPY_09900</name>
</gene>
<feature type="signal peptide" evidence="2">
    <location>
        <begin position="1"/>
        <end position="24"/>
    </location>
</feature>
<dbReference type="Proteomes" id="UP000175989">
    <property type="component" value="Unassembled WGS sequence"/>
</dbReference>
<protein>
    <recommendedName>
        <fullName evidence="5">Secreted protein</fullName>
    </recommendedName>
</protein>
<comment type="caution">
    <text evidence="3">The sequence shown here is derived from an EMBL/GenBank/DDBJ whole genome shotgun (WGS) entry which is preliminary data.</text>
</comment>
<feature type="compositionally biased region" description="Basic and acidic residues" evidence="1">
    <location>
        <begin position="111"/>
        <end position="122"/>
    </location>
</feature>
<dbReference type="PATRIC" id="fig|762836.4.peg.1041"/>
<evidence type="ECO:0000313" key="4">
    <source>
        <dbReference type="Proteomes" id="UP000175989"/>
    </source>
</evidence>
<dbReference type="OrthoDB" id="8776850at2"/>
<proteinExistence type="predicted"/>
<feature type="compositionally biased region" description="Polar residues" evidence="1">
    <location>
        <begin position="64"/>
        <end position="77"/>
    </location>
</feature>
<name>A0A1E7X5D9_9BURK</name>
<evidence type="ECO:0000256" key="2">
    <source>
        <dbReference type="SAM" id="SignalP"/>
    </source>
</evidence>
<feature type="compositionally biased region" description="Polar residues" evidence="1">
    <location>
        <begin position="99"/>
        <end position="108"/>
    </location>
</feature>
<feature type="region of interest" description="Disordered" evidence="1">
    <location>
        <begin position="99"/>
        <end position="132"/>
    </location>
</feature>
<feature type="compositionally biased region" description="Polar residues" evidence="1">
    <location>
        <begin position="34"/>
        <end position="54"/>
    </location>
</feature>
<evidence type="ECO:0000313" key="3">
    <source>
        <dbReference type="EMBL" id="OFA07876.1"/>
    </source>
</evidence>
<feature type="region of interest" description="Disordered" evidence="1">
    <location>
        <begin position="34"/>
        <end position="82"/>
    </location>
</feature>
<dbReference type="RefSeq" id="WP_070246742.1">
    <property type="nucleotide sequence ID" value="NZ_LROM01000054.1"/>
</dbReference>
<feature type="chain" id="PRO_5009208390" description="Secreted protein" evidence="2">
    <location>
        <begin position="25"/>
        <end position="132"/>
    </location>
</feature>